<name>A0A8I1MEV4_9BACI</name>
<dbReference type="PANTHER" id="PTHR30126">
    <property type="entry name" value="HTH-TYPE TRANSCRIPTIONAL REGULATOR"/>
    <property type="match status" value="1"/>
</dbReference>
<dbReference type="SUPFAM" id="SSF46785">
    <property type="entry name" value="Winged helix' DNA-binding domain"/>
    <property type="match status" value="1"/>
</dbReference>
<evidence type="ECO:0000256" key="3">
    <source>
        <dbReference type="ARBA" id="ARBA00023125"/>
    </source>
</evidence>
<dbReference type="EMBL" id="JAEMWV010000005">
    <property type="protein sequence ID" value="MBN8252053.1"/>
    <property type="molecule type" value="Genomic_DNA"/>
</dbReference>
<dbReference type="InterPro" id="IPR000847">
    <property type="entry name" value="LysR_HTH_N"/>
</dbReference>
<dbReference type="Pfam" id="PF03466">
    <property type="entry name" value="LysR_substrate"/>
    <property type="match status" value="1"/>
</dbReference>
<proteinExistence type="inferred from homology"/>
<dbReference type="SUPFAM" id="SSF53850">
    <property type="entry name" value="Periplasmic binding protein-like II"/>
    <property type="match status" value="1"/>
</dbReference>
<dbReference type="InterPro" id="IPR036388">
    <property type="entry name" value="WH-like_DNA-bd_sf"/>
</dbReference>
<comment type="similarity">
    <text evidence="1">Belongs to the LysR transcriptional regulatory family.</text>
</comment>
<gene>
    <name evidence="6" type="ORF">JF537_10740</name>
</gene>
<organism evidence="6 7">
    <name type="scientific">Priestia flexa</name>
    <dbReference type="NCBI Taxonomy" id="86664"/>
    <lineage>
        <taxon>Bacteria</taxon>
        <taxon>Bacillati</taxon>
        <taxon>Bacillota</taxon>
        <taxon>Bacilli</taxon>
        <taxon>Bacillales</taxon>
        <taxon>Bacillaceae</taxon>
        <taxon>Priestia</taxon>
    </lineage>
</organism>
<evidence type="ECO:0000256" key="2">
    <source>
        <dbReference type="ARBA" id="ARBA00023015"/>
    </source>
</evidence>
<dbReference type="GO" id="GO:0003700">
    <property type="term" value="F:DNA-binding transcription factor activity"/>
    <property type="evidence" value="ECO:0007669"/>
    <property type="project" value="InterPro"/>
</dbReference>
<keyword evidence="4" id="KW-0804">Transcription</keyword>
<dbReference type="GO" id="GO:0000976">
    <property type="term" value="F:transcription cis-regulatory region binding"/>
    <property type="evidence" value="ECO:0007669"/>
    <property type="project" value="TreeGrafter"/>
</dbReference>
<evidence type="ECO:0000313" key="6">
    <source>
        <dbReference type="EMBL" id="MBN8252053.1"/>
    </source>
</evidence>
<dbReference type="AlphaFoldDB" id="A0A8I1MEV4"/>
<evidence type="ECO:0000256" key="1">
    <source>
        <dbReference type="ARBA" id="ARBA00009437"/>
    </source>
</evidence>
<keyword evidence="2" id="KW-0805">Transcription regulation</keyword>
<protein>
    <submittedName>
        <fullName evidence="6">LysR family transcriptional regulator</fullName>
    </submittedName>
</protein>
<dbReference type="Pfam" id="PF00126">
    <property type="entry name" value="HTH_1"/>
    <property type="match status" value="1"/>
</dbReference>
<feature type="domain" description="HTH lysR-type" evidence="5">
    <location>
        <begin position="1"/>
        <end position="58"/>
    </location>
</feature>
<sequence>MDSKQLQTFILAADTLNFTKTAQLLNFAQSSVTAQIKALETELETPLFDRLGKRLVLTEAGRKFQQYANQMVTLQEEAKKAIKGEETFFGKLTIGAQESQCTYRLPTVLLEFKKQYPHMEIVFKPAHSDERARRHLAEGVLDFAFIMDEEKPHDMITIEPLIQEQIKIVTDPNHPIQKQEKFSVQDLEKETFLLTEEGCSYRTLLEEAFVKAKIHPLNKFEFGSIEAIKQCVMIGIGIAVLPEMAVRKELEAGKMKEVPWRPALAPIFTRIAWHKDKVMTPPLQAFIDLTRNAFKENKTGTI</sequence>
<keyword evidence="3" id="KW-0238">DNA-binding</keyword>
<evidence type="ECO:0000259" key="5">
    <source>
        <dbReference type="PROSITE" id="PS50931"/>
    </source>
</evidence>
<dbReference type="Proteomes" id="UP000664578">
    <property type="component" value="Unassembled WGS sequence"/>
</dbReference>
<evidence type="ECO:0000256" key="4">
    <source>
        <dbReference type="ARBA" id="ARBA00023163"/>
    </source>
</evidence>
<dbReference type="Gene3D" id="3.40.190.290">
    <property type="match status" value="1"/>
</dbReference>
<evidence type="ECO:0000313" key="7">
    <source>
        <dbReference type="Proteomes" id="UP000664578"/>
    </source>
</evidence>
<dbReference type="PRINTS" id="PR00039">
    <property type="entry name" value="HTHLYSR"/>
</dbReference>
<dbReference type="InterPro" id="IPR005119">
    <property type="entry name" value="LysR_subst-bd"/>
</dbReference>
<dbReference type="CDD" id="cd05466">
    <property type="entry name" value="PBP2_LTTR_substrate"/>
    <property type="match status" value="1"/>
</dbReference>
<comment type="caution">
    <text evidence="6">The sequence shown here is derived from an EMBL/GenBank/DDBJ whole genome shotgun (WGS) entry which is preliminary data.</text>
</comment>
<dbReference type="PROSITE" id="PS50931">
    <property type="entry name" value="HTH_LYSR"/>
    <property type="match status" value="1"/>
</dbReference>
<dbReference type="RefSeq" id="WP_206782614.1">
    <property type="nucleotide sequence ID" value="NZ_CP060274.1"/>
</dbReference>
<reference evidence="6" key="1">
    <citation type="submission" date="2020-12" db="EMBL/GenBank/DDBJ databases">
        <title>PHA producing bacteria isolated from mangrove.</title>
        <authorList>
            <person name="Zheng W."/>
            <person name="Yu S."/>
            <person name="Huang Y."/>
        </authorList>
    </citation>
    <scope>NUCLEOTIDE SEQUENCE</scope>
    <source>
        <strain evidence="6">GN22-4</strain>
    </source>
</reference>
<dbReference type="PANTHER" id="PTHR30126:SF100">
    <property type="entry name" value="LYSR-FAMILY TRANSCRIPTIONAL REGULATOR"/>
    <property type="match status" value="1"/>
</dbReference>
<accession>A0A8I1MEV4</accession>
<dbReference type="InterPro" id="IPR036390">
    <property type="entry name" value="WH_DNA-bd_sf"/>
</dbReference>
<dbReference type="Gene3D" id="1.10.10.10">
    <property type="entry name" value="Winged helix-like DNA-binding domain superfamily/Winged helix DNA-binding domain"/>
    <property type="match status" value="1"/>
</dbReference>